<keyword evidence="1" id="KW-0472">Membrane</keyword>
<keyword evidence="1" id="KW-0812">Transmembrane</keyword>
<dbReference type="RefSeq" id="XP_043038059.1">
    <property type="nucleotide sequence ID" value="XM_043180227.1"/>
</dbReference>
<dbReference type="Proteomes" id="UP000812287">
    <property type="component" value="Unassembled WGS sequence"/>
</dbReference>
<name>A0A9P8AQW7_9AGAR</name>
<comment type="caution">
    <text evidence="2">The sequence shown here is derived from an EMBL/GenBank/DDBJ whole genome shotgun (WGS) entry which is preliminary data.</text>
</comment>
<feature type="transmembrane region" description="Helical" evidence="1">
    <location>
        <begin position="6"/>
        <end position="24"/>
    </location>
</feature>
<evidence type="ECO:0000256" key="1">
    <source>
        <dbReference type="SAM" id="Phobius"/>
    </source>
</evidence>
<feature type="transmembrane region" description="Helical" evidence="1">
    <location>
        <begin position="31"/>
        <end position="55"/>
    </location>
</feature>
<evidence type="ECO:0000313" key="3">
    <source>
        <dbReference type="Proteomes" id="UP000812287"/>
    </source>
</evidence>
<feature type="transmembrane region" description="Helical" evidence="1">
    <location>
        <begin position="75"/>
        <end position="95"/>
    </location>
</feature>
<reference evidence="2" key="1">
    <citation type="submission" date="2020-11" db="EMBL/GenBank/DDBJ databases">
        <title>Adaptations for nitrogen fixation in a non-lichenized fungal sporocarp promotes dispersal by wood-feeding termites.</title>
        <authorList>
            <consortium name="DOE Joint Genome Institute"/>
            <person name="Koch R.A."/>
            <person name="Yoon G."/>
            <person name="Arayal U."/>
            <person name="Lail K."/>
            <person name="Amirebrahimi M."/>
            <person name="Labutti K."/>
            <person name="Lipzen A."/>
            <person name="Riley R."/>
            <person name="Barry K."/>
            <person name="Henrissat B."/>
            <person name="Grigoriev I.V."/>
            <person name="Herr J.R."/>
            <person name="Aime M.C."/>
        </authorList>
    </citation>
    <scope>NUCLEOTIDE SEQUENCE</scope>
    <source>
        <strain evidence="2">MCA 3950</strain>
    </source>
</reference>
<dbReference type="AlphaFoldDB" id="A0A9P8AQW7"/>
<dbReference type="EMBL" id="MU250540">
    <property type="protein sequence ID" value="KAG7444559.1"/>
    <property type="molecule type" value="Genomic_DNA"/>
</dbReference>
<dbReference type="GeneID" id="66102523"/>
<protein>
    <submittedName>
        <fullName evidence="2">Uncharacterized protein</fullName>
    </submittedName>
</protein>
<accession>A0A9P8AQW7</accession>
<organism evidence="2 3">
    <name type="scientific">Guyanagaster necrorhizus</name>
    <dbReference type="NCBI Taxonomy" id="856835"/>
    <lineage>
        <taxon>Eukaryota</taxon>
        <taxon>Fungi</taxon>
        <taxon>Dikarya</taxon>
        <taxon>Basidiomycota</taxon>
        <taxon>Agaricomycotina</taxon>
        <taxon>Agaricomycetes</taxon>
        <taxon>Agaricomycetidae</taxon>
        <taxon>Agaricales</taxon>
        <taxon>Marasmiineae</taxon>
        <taxon>Physalacriaceae</taxon>
        <taxon>Guyanagaster</taxon>
    </lineage>
</organism>
<sequence length="96" mass="11017">MSLWISILHTTFLVGYHSIILSLSSPYHYCYLSFLFPIYPFLLGLFVFSLLSSSICKALTNLHSSFEDSVTLSYLYTHFSSGSLNVSFFDFLFVFL</sequence>
<keyword evidence="3" id="KW-1185">Reference proteome</keyword>
<proteinExistence type="predicted"/>
<evidence type="ECO:0000313" key="2">
    <source>
        <dbReference type="EMBL" id="KAG7444559.1"/>
    </source>
</evidence>
<gene>
    <name evidence="2" type="ORF">BT62DRAFT_248614</name>
</gene>
<keyword evidence="1" id="KW-1133">Transmembrane helix</keyword>